<dbReference type="InterPro" id="IPR036188">
    <property type="entry name" value="FAD/NAD-bd_sf"/>
</dbReference>
<reference evidence="2 3" key="1">
    <citation type="submission" date="2020-07" db="EMBL/GenBank/DDBJ databases">
        <title>Sequencing the genomes of 1000 actinobacteria strains.</title>
        <authorList>
            <person name="Klenk H.-P."/>
        </authorList>
    </citation>
    <scope>NUCLEOTIDE SEQUENCE [LARGE SCALE GENOMIC DNA]</scope>
    <source>
        <strain evidence="2 3">DSM 45927</strain>
    </source>
</reference>
<dbReference type="Gene3D" id="3.50.50.60">
    <property type="entry name" value="FAD/NAD(P)-binding domain"/>
    <property type="match status" value="1"/>
</dbReference>
<dbReference type="EMBL" id="JACCFO010000001">
    <property type="protein sequence ID" value="NYI99132.1"/>
    <property type="molecule type" value="Genomic_DNA"/>
</dbReference>
<dbReference type="Gene3D" id="3.30.9.10">
    <property type="entry name" value="D-Amino Acid Oxidase, subunit A, domain 2"/>
    <property type="match status" value="1"/>
</dbReference>
<dbReference type="PRINTS" id="PR00420">
    <property type="entry name" value="RNGMNOXGNASE"/>
</dbReference>
<dbReference type="PANTHER" id="PTHR46865:SF8">
    <property type="entry name" value="POSSIBLE OXIDOREDUCTASE"/>
    <property type="match status" value="1"/>
</dbReference>
<evidence type="ECO:0000259" key="1">
    <source>
        <dbReference type="Pfam" id="PF01494"/>
    </source>
</evidence>
<evidence type="ECO:0000313" key="2">
    <source>
        <dbReference type="EMBL" id="NYI99132.1"/>
    </source>
</evidence>
<proteinExistence type="predicted"/>
<organism evidence="2 3">
    <name type="scientific">Streptomonospora nanhaiensis</name>
    <dbReference type="NCBI Taxonomy" id="1323731"/>
    <lineage>
        <taxon>Bacteria</taxon>
        <taxon>Bacillati</taxon>
        <taxon>Actinomycetota</taxon>
        <taxon>Actinomycetes</taxon>
        <taxon>Streptosporangiales</taxon>
        <taxon>Nocardiopsidaceae</taxon>
        <taxon>Streptomonospora</taxon>
    </lineage>
</organism>
<dbReference type="GO" id="GO:0071949">
    <property type="term" value="F:FAD binding"/>
    <property type="evidence" value="ECO:0007669"/>
    <property type="project" value="InterPro"/>
</dbReference>
<dbReference type="Proteomes" id="UP000575985">
    <property type="component" value="Unassembled WGS sequence"/>
</dbReference>
<dbReference type="SUPFAM" id="SSF51905">
    <property type="entry name" value="FAD/NAD(P)-binding domain"/>
    <property type="match status" value="1"/>
</dbReference>
<accession>A0A853BY97</accession>
<keyword evidence="3" id="KW-1185">Reference proteome</keyword>
<sequence length="421" mass="45603">MDERNGGGRRALVVGLGVSGISAALRLRQIGWTPVVVERAAARRTGGYFVALFGAGRAAAGRLGALEHMTDRGPDGASHDIDRDGGVRPGLGFKDFPGRPWLMTRGDVEAAAFAALPADVEVRYSTEPVRIEQDAEGVEVTLADTAAQTSATERFDLVVGADGLRSTVRRLVFGPHEDHLHRMGHMAVAFQLPGALPGCSPRDSVIMAESARSMWVFPFKDGPPTVLLSYRTDDVEAEFTRPMAERVREAFGPEPPGPVLGAALDALESAPDVLFDSVEQVRMDRWHRGRVVLVGDAAWCVTLYAGMGVSSGMAGADLLGTMLQRHGADVPEALARWERRLRPHIAYLQGNGTQMRAFFVPAGRFELGRRRLLLRLSLLPLTAPLFRMWRTKAKAARMKDMDFAHPDLATAATARAARVPG</sequence>
<feature type="domain" description="FAD-binding" evidence="1">
    <location>
        <begin position="120"/>
        <end position="324"/>
    </location>
</feature>
<dbReference type="Pfam" id="PF01494">
    <property type="entry name" value="FAD_binding_3"/>
    <property type="match status" value="1"/>
</dbReference>
<protein>
    <submittedName>
        <fullName evidence="2">2-polyprenyl-6-methoxyphenol hydroxylase-like FAD-dependent oxidoreductase</fullName>
    </submittedName>
</protein>
<dbReference type="RefSeq" id="WP_179770164.1">
    <property type="nucleotide sequence ID" value="NZ_JACCFO010000001.1"/>
</dbReference>
<name>A0A853BY97_9ACTN</name>
<evidence type="ECO:0000313" key="3">
    <source>
        <dbReference type="Proteomes" id="UP000575985"/>
    </source>
</evidence>
<dbReference type="InterPro" id="IPR051704">
    <property type="entry name" value="FAD_aromatic-hydroxylase"/>
</dbReference>
<dbReference type="AlphaFoldDB" id="A0A853BY97"/>
<dbReference type="PANTHER" id="PTHR46865">
    <property type="entry name" value="OXIDOREDUCTASE-RELATED"/>
    <property type="match status" value="1"/>
</dbReference>
<gene>
    <name evidence="2" type="ORF">HNR12_005409</name>
</gene>
<dbReference type="InterPro" id="IPR002938">
    <property type="entry name" value="FAD-bd"/>
</dbReference>
<comment type="caution">
    <text evidence="2">The sequence shown here is derived from an EMBL/GenBank/DDBJ whole genome shotgun (WGS) entry which is preliminary data.</text>
</comment>